<sequence>MSSHNFPSHHPITPSPHHPSSPTLKPTDDGSYTFFSQEFEELYHSHSGAKQEAEYKFVEPCQLKNKAQIKSSLKILDICYGLGYNSSAALATIWSVNPNCQVKLMALEKDETVSRQAIFHQLLTHWPAPVPSYLETLAQSHYIQSSSSLYPLTAKLWVEDARISLKALVNSGFKADAIFLDPFSPPKCPQLWTVEFIALVAQCLKPDGYLATYSCAACIRKALQLTGLSLEATRGVGRRSPGTLASWKNQDHLALSEQEWEHLQTRAAIPYRDPQLEDTAIMIHNRREKEQQESSLEPSSHWKKRWIKTRDKSD</sequence>
<evidence type="ECO:0000259" key="2">
    <source>
        <dbReference type="Pfam" id="PF05430"/>
    </source>
</evidence>
<dbReference type="SUPFAM" id="SSF53335">
    <property type="entry name" value="S-adenosyl-L-methionine-dependent methyltransferases"/>
    <property type="match status" value="1"/>
</dbReference>
<dbReference type="OrthoDB" id="9786494at2"/>
<dbReference type="GO" id="GO:0008168">
    <property type="term" value="F:methyltransferase activity"/>
    <property type="evidence" value="ECO:0007669"/>
    <property type="project" value="UniProtKB-KW"/>
</dbReference>
<protein>
    <submittedName>
        <fullName evidence="3">SAM-dependent methyltransferase</fullName>
    </submittedName>
</protein>
<keyword evidence="4" id="KW-1185">Reference proteome</keyword>
<proteinExistence type="predicted"/>
<gene>
    <name evidence="3" type="ORF">AsFPU1_0215</name>
</gene>
<dbReference type="Gene3D" id="3.40.50.150">
    <property type="entry name" value="Vaccinia Virus protein VP39"/>
    <property type="match status" value="1"/>
</dbReference>
<dbReference type="PANTHER" id="PTHR39963">
    <property type="entry name" value="SLL0983 PROTEIN"/>
    <property type="match status" value="1"/>
</dbReference>
<comment type="caution">
    <text evidence="3">The sequence shown here is derived from an EMBL/GenBank/DDBJ whole genome shotgun (WGS) entry which is preliminary data.</text>
</comment>
<dbReference type="AlphaFoldDB" id="A0A401IC47"/>
<evidence type="ECO:0000256" key="1">
    <source>
        <dbReference type="SAM" id="MobiDB-lite"/>
    </source>
</evidence>
<keyword evidence="3" id="KW-0489">Methyltransferase</keyword>
<dbReference type="GO" id="GO:0032259">
    <property type="term" value="P:methylation"/>
    <property type="evidence" value="ECO:0007669"/>
    <property type="project" value="UniProtKB-KW"/>
</dbReference>
<name>A0A401IC47_APHSA</name>
<dbReference type="EMBL" id="BDQK01000001">
    <property type="protein sequence ID" value="GBF78825.1"/>
    <property type="molecule type" value="Genomic_DNA"/>
</dbReference>
<dbReference type="InterPro" id="IPR029063">
    <property type="entry name" value="SAM-dependent_MTases_sf"/>
</dbReference>
<evidence type="ECO:0000313" key="3">
    <source>
        <dbReference type="EMBL" id="GBF78825.1"/>
    </source>
</evidence>
<keyword evidence="3" id="KW-0808">Transferase</keyword>
<feature type="region of interest" description="Disordered" evidence="1">
    <location>
        <begin position="1"/>
        <end position="27"/>
    </location>
</feature>
<feature type="region of interest" description="Disordered" evidence="1">
    <location>
        <begin position="287"/>
        <end position="314"/>
    </location>
</feature>
<dbReference type="RefSeq" id="WP_124969882.1">
    <property type="nucleotide sequence ID" value="NZ_BDQK01000001.1"/>
</dbReference>
<organism evidence="3 4">
    <name type="scientific">Aphanothece sacrum FPU1</name>
    <dbReference type="NCBI Taxonomy" id="1920663"/>
    <lineage>
        <taxon>Bacteria</taxon>
        <taxon>Bacillati</taxon>
        <taxon>Cyanobacteriota</taxon>
        <taxon>Cyanophyceae</taxon>
        <taxon>Oscillatoriophycideae</taxon>
        <taxon>Chroococcales</taxon>
        <taxon>Aphanothecaceae</taxon>
        <taxon>Aphanothece</taxon>
    </lineage>
</organism>
<accession>A0A401IC47</accession>
<dbReference type="PANTHER" id="PTHR39963:SF1">
    <property type="entry name" value="MNMC-LIKE METHYLTRANSFERASE DOMAIN-CONTAINING PROTEIN"/>
    <property type="match status" value="1"/>
</dbReference>
<dbReference type="InterPro" id="IPR008471">
    <property type="entry name" value="MnmC-like_methylTransf"/>
</dbReference>
<reference evidence="4" key="1">
    <citation type="submission" date="2017-05" db="EMBL/GenBank/DDBJ databases">
        <title>Physiological properties and genetic analysis related to exopolysaccharide production of fresh-water unicellular cyanobacterium Aphanothece sacrum, Suizenji Nori, that has been cultured as a food source in Japan.</title>
        <authorList>
            <person name="Kanesaki Y."/>
            <person name="Yoshikawa S."/>
            <person name="Ohki K."/>
        </authorList>
    </citation>
    <scope>NUCLEOTIDE SEQUENCE [LARGE SCALE GENOMIC DNA]</scope>
    <source>
        <strain evidence="4">FPU1</strain>
    </source>
</reference>
<feature type="domain" description="MnmC-like methyltransferase" evidence="2">
    <location>
        <begin position="128"/>
        <end position="246"/>
    </location>
</feature>
<evidence type="ECO:0000313" key="4">
    <source>
        <dbReference type="Proteomes" id="UP000287247"/>
    </source>
</evidence>
<dbReference type="Proteomes" id="UP000287247">
    <property type="component" value="Unassembled WGS sequence"/>
</dbReference>
<dbReference type="GO" id="GO:0016645">
    <property type="term" value="F:oxidoreductase activity, acting on the CH-NH group of donors"/>
    <property type="evidence" value="ECO:0007669"/>
    <property type="project" value="InterPro"/>
</dbReference>
<dbReference type="Pfam" id="PF05430">
    <property type="entry name" value="Methyltransf_30"/>
    <property type="match status" value="1"/>
</dbReference>